<dbReference type="PANTHER" id="PTHR30036:SF1">
    <property type="entry name" value="D-XYLOSE-BINDING PERIPLASMIC PROTEIN"/>
    <property type="match status" value="1"/>
</dbReference>
<feature type="signal peptide" evidence="3">
    <location>
        <begin position="1"/>
        <end position="28"/>
    </location>
</feature>
<gene>
    <name evidence="5" type="ORF">SAMN05216184_1033</name>
</gene>
<evidence type="ECO:0000259" key="4">
    <source>
        <dbReference type="Pfam" id="PF13407"/>
    </source>
</evidence>
<dbReference type="Gene3D" id="3.40.50.2300">
    <property type="match status" value="2"/>
</dbReference>
<evidence type="ECO:0000256" key="2">
    <source>
        <dbReference type="ARBA" id="ARBA00022729"/>
    </source>
</evidence>
<dbReference type="GO" id="GO:0030288">
    <property type="term" value="C:outer membrane-bounded periplasmic space"/>
    <property type="evidence" value="ECO:0007669"/>
    <property type="project" value="TreeGrafter"/>
</dbReference>
<dbReference type="InterPro" id="IPR050555">
    <property type="entry name" value="Bact_Solute-Bind_Prot2"/>
</dbReference>
<dbReference type="CDD" id="cd19994">
    <property type="entry name" value="PBP1_ChvE"/>
    <property type="match status" value="1"/>
</dbReference>
<evidence type="ECO:0000256" key="1">
    <source>
        <dbReference type="ARBA" id="ARBA00004196"/>
    </source>
</evidence>
<keyword evidence="5" id="KW-0762">Sugar transport</keyword>
<dbReference type="RefSeq" id="WP_110851690.1">
    <property type="nucleotide sequence ID" value="NZ_QKLZ01000003.1"/>
</dbReference>
<dbReference type="SUPFAM" id="SSF53822">
    <property type="entry name" value="Periplasmic binding protein-like I"/>
    <property type="match status" value="1"/>
</dbReference>
<dbReference type="AlphaFoldDB" id="A0A2Y9A5S1"/>
<dbReference type="GO" id="GO:0030246">
    <property type="term" value="F:carbohydrate binding"/>
    <property type="evidence" value="ECO:0007669"/>
    <property type="project" value="TreeGrafter"/>
</dbReference>
<organism evidence="5 6">
    <name type="scientific">Georgenia satyanarayanai</name>
    <dbReference type="NCBI Taxonomy" id="860221"/>
    <lineage>
        <taxon>Bacteria</taxon>
        <taxon>Bacillati</taxon>
        <taxon>Actinomycetota</taxon>
        <taxon>Actinomycetes</taxon>
        <taxon>Micrococcales</taxon>
        <taxon>Bogoriellaceae</taxon>
        <taxon>Georgenia</taxon>
    </lineage>
</organism>
<accession>A0A2Y9A5S1</accession>
<proteinExistence type="predicted"/>
<feature type="domain" description="Periplasmic binding protein" evidence="4">
    <location>
        <begin position="42"/>
        <end position="325"/>
    </location>
</feature>
<sequence length="373" mass="38944">MTLVRRTARTVGLGALAVAVGLAGCAGADSEAASEGEEVARVGVAMPTQQLERWAKDGANVTAQLEALGHHVMVDYADDDPQLQADQIRQMVEAGADALVVGAVDASALTAVLAEAGAADVPVVAYDRLILDSPDVDYYATFDNERVGIQQATSLLQGIGVLDETGRETGAEGPFFIEIFAGSPDDNNATVFYAGAMSVLQPYLDSGVVEVVSGETEFDVVATPAWDGETAAARMSALIQTYDADQQLHGVLSPNDGIAQALIGVFATAGLDAGDRALPVVPGQDADLASAKSVAAGEQYTTIFKDTRQLAEVAVSAVHQMLNGGDPETNDVTTYDNGRLIVPAYLLTPQLVTQDNYHHLLIESGYYEAGDLA</sequence>
<dbReference type="Proteomes" id="UP000250222">
    <property type="component" value="Unassembled WGS sequence"/>
</dbReference>
<keyword evidence="6" id="KW-1185">Reference proteome</keyword>
<keyword evidence="5" id="KW-0813">Transport</keyword>
<dbReference type="InterPro" id="IPR025997">
    <property type="entry name" value="SBP_2_dom"/>
</dbReference>
<reference evidence="5 6" key="1">
    <citation type="submission" date="2016-10" db="EMBL/GenBank/DDBJ databases">
        <authorList>
            <person name="Cai Z."/>
        </authorList>
    </citation>
    <scope>NUCLEOTIDE SEQUENCE [LARGE SCALE GENOMIC DNA]</scope>
    <source>
        <strain evidence="5 6">CGMCC 1.10826</strain>
    </source>
</reference>
<protein>
    <submittedName>
        <fullName evidence="5">Putative multiple sugar transport system substrate-binding protein</fullName>
    </submittedName>
</protein>
<dbReference type="PANTHER" id="PTHR30036">
    <property type="entry name" value="D-XYLOSE-BINDING PERIPLASMIC PROTEIN"/>
    <property type="match status" value="1"/>
</dbReference>
<evidence type="ECO:0000313" key="5">
    <source>
        <dbReference type="EMBL" id="SSA39814.1"/>
    </source>
</evidence>
<name>A0A2Y9A5S1_9MICO</name>
<dbReference type="OrthoDB" id="9773673at2"/>
<comment type="subcellular location">
    <subcellularLocation>
        <location evidence="1">Cell envelope</location>
    </subcellularLocation>
</comment>
<dbReference type="EMBL" id="UETB01000003">
    <property type="protein sequence ID" value="SSA39814.1"/>
    <property type="molecule type" value="Genomic_DNA"/>
</dbReference>
<dbReference type="PROSITE" id="PS51257">
    <property type="entry name" value="PROKAR_LIPOPROTEIN"/>
    <property type="match status" value="1"/>
</dbReference>
<dbReference type="Pfam" id="PF13407">
    <property type="entry name" value="Peripla_BP_4"/>
    <property type="match status" value="1"/>
</dbReference>
<feature type="chain" id="PRO_5030061798" evidence="3">
    <location>
        <begin position="29"/>
        <end position="373"/>
    </location>
</feature>
<evidence type="ECO:0000256" key="3">
    <source>
        <dbReference type="SAM" id="SignalP"/>
    </source>
</evidence>
<evidence type="ECO:0000313" key="6">
    <source>
        <dbReference type="Proteomes" id="UP000250222"/>
    </source>
</evidence>
<keyword evidence="2 3" id="KW-0732">Signal</keyword>
<dbReference type="InterPro" id="IPR028082">
    <property type="entry name" value="Peripla_BP_I"/>
</dbReference>